<feature type="region of interest" description="Disordered" evidence="1">
    <location>
        <begin position="514"/>
        <end position="548"/>
    </location>
</feature>
<feature type="region of interest" description="Disordered" evidence="1">
    <location>
        <begin position="583"/>
        <end position="620"/>
    </location>
</feature>
<dbReference type="EMBL" id="KQ474076">
    <property type="protein sequence ID" value="KPV76610.1"/>
    <property type="molecule type" value="Genomic_DNA"/>
</dbReference>
<dbReference type="RefSeq" id="XP_018272659.1">
    <property type="nucleotide sequence ID" value="XM_018416418.1"/>
</dbReference>
<dbReference type="GeneID" id="28976866"/>
<sequence>MATNTAAPSTAATATATESVASFDPLKGYAHSPPASSSTAPRPSSSTSTSAAPRADSRPAAPQQRPSAQPMRRRSSRRSARGDDPDDSLDSDDARSTSRRGTTARRGGAAHRATGVQPPKDDDLFDTDDAFQAYADAERASGWHHLPLFLVGLPSLGAVVHGRAEHWSDAIILALVVFYLYQLIKVPWELYYASYARSVLPVGIEPGAPDSDEDPQVVARRAESAQALRRNELMALWSTFLVPVVGASLLHYARGLLSDPDRFINRFLIGLFAIASSVKPVLHFVKLVKHNSLYHQEVVHYPSSRVHQLQQRVDRLEKELSQLSRTSVPLSTFESLSSSLSSTLTPLQRQLRRQTLETQHAQLSSTERLSALAGAVDELCLAFQAQDQELVALRDVVASRSTAAAKRSPALGNAAAVLGSVVKHLVVYLATPAYAHRRDDERERHGVAWYALWPVTVPRALVGWAVKGTAKGAVKALGWEGDAEAAAAASSAGAGGGGGALDKGRNHRRITSAPSAAAALAGGGPGADKEEVEPYSEEDDGSEEEDDLDLDLDLDRARPAPASTRAPSYSAPSYMPYAQQARYARTQQQVPVPVAGRRPGAGLRSSSSRAQQQQRVVGAA</sequence>
<reference evidence="2 3" key="1">
    <citation type="journal article" date="2015" name="Front. Microbiol.">
        <title>Genome sequence of the plant growth promoting endophytic yeast Rhodotorula graminis WP1.</title>
        <authorList>
            <person name="Firrincieli A."/>
            <person name="Otillar R."/>
            <person name="Salamov A."/>
            <person name="Schmutz J."/>
            <person name="Khan Z."/>
            <person name="Redman R.S."/>
            <person name="Fleck N.D."/>
            <person name="Lindquist E."/>
            <person name="Grigoriev I.V."/>
            <person name="Doty S.L."/>
        </authorList>
    </citation>
    <scope>NUCLEOTIDE SEQUENCE [LARGE SCALE GENOMIC DNA]</scope>
    <source>
        <strain evidence="2 3">WP1</strain>
    </source>
</reference>
<gene>
    <name evidence="2" type="ORF">RHOBADRAFT_52594</name>
</gene>
<dbReference type="Proteomes" id="UP000053890">
    <property type="component" value="Unassembled WGS sequence"/>
</dbReference>
<feature type="compositionally biased region" description="Acidic residues" evidence="1">
    <location>
        <begin position="530"/>
        <end position="548"/>
    </location>
</feature>
<name>A0A194S7Z8_RHOGW</name>
<evidence type="ECO:0000313" key="2">
    <source>
        <dbReference type="EMBL" id="KPV76610.1"/>
    </source>
</evidence>
<feature type="compositionally biased region" description="Low complexity" evidence="1">
    <location>
        <begin position="99"/>
        <end position="115"/>
    </location>
</feature>
<evidence type="ECO:0000313" key="3">
    <source>
        <dbReference type="Proteomes" id="UP000053890"/>
    </source>
</evidence>
<accession>A0A194S7Z8</accession>
<dbReference type="OrthoDB" id="10263751at2759"/>
<feature type="region of interest" description="Disordered" evidence="1">
    <location>
        <begin position="25"/>
        <end position="124"/>
    </location>
</feature>
<protein>
    <submittedName>
        <fullName evidence="2">Uncharacterized protein</fullName>
    </submittedName>
</protein>
<dbReference type="AlphaFoldDB" id="A0A194S7Z8"/>
<feature type="compositionally biased region" description="Low complexity" evidence="1">
    <location>
        <begin position="32"/>
        <end position="70"/>
    </location>
</feature>
<proteinExistence type="predicted"/>
<dbReference type="STRING" id="578459.A0A194S7Z8"/>
<organism evidence="2 3">
    <name type="scientific">Rhodotorula graminis (strain WP1)</name>
    <dbReference type="NCBI Taxonomy" id="578459"/>
    <lineage>
        <taxon>Eukaryota</taxon>
        <taxon>Fungi</taxon>
        <taxon>Dikarya</taxon>
        <taxon>Basidiomycota</taxon>
        <taxon>Pucciniomycotina</taxon>
        <taxon>Microbotryomycetes</taxon>
        <taxon>Sporidiobolales</taxon>
        <taxon>Sporidiobolaceae</taxon>
        <taxon>Rhodotorula</taxon>
    </lineage>
</organism>
<dbReference type="PANTHER" id="PTHR42032:SF1">
    <property type="entry name" value="YALI0E30679P"/>
    <property type="match status" value="1"/>
</dbReference>
<dbReference type="PANTHER" id="PTHR42032">
    <property type="entry name" value="YALI0E30679P"/>
    <property type="match status" value="1"/>
</dbReference>
<keyword evidence="3" id="KW-1185">Reference proteome</keyword>
<feature type="region of interest" description="Disordered" evidence="1">
    <location>
        <begin position="1"/>
        <end position="20"/>
    </location>
</feature>
<evidence type="ECO:0000256" key="1">
    <source>
        <dbReference type="SAM" id="MobiDB-lite"/>
    </source>
</evidence>